<sequence>MSVNMADPAEASRNDQSRRRLTMDHPLQPRDGSGGADEPSQRNLAHCCICLEDNPTDEGLTCPHQHFVCDECLGNYFESRANIENIQTHRLRLPCPIPNCDAPSFAPLRDIAAHLPPLAAGIILGNLDSVLEVFTERIQQQKLAENVRQLQQLSPQDDIERRRLHVVDNILTIKRPCCKMAFVDFTGCCALYCPNCPPPHNAFCAICLASCGADAHEHVRVEHGNAFMTEEQWKAHHNLRRQGQLLEYLRGPGTNCNRGALLDALRGDLAGLGMNVEEIRVLLPEAVVVREVFQRGEQPVVVEGLPQMEEQQRVVVEGLPQMEQQRGEVEQLRQREQQLLQEQGRVEQRWSRATRRWIIIGGVTLFLALIAISTALGMVVSQRGGDASVDTSASTTMAATTLTYTVETVSTLLTLSPTLSPIPSPTPSPTSSPGDDNVDLIFYLVMGLLIPAWCCCGWVSVYIGKICR</sequence>
<keyword evidence="3" id="KW-1133">Transmembrane helix</keyword>
<reference evidence="4 5" key="1">
    <citation type="journal article" date="2018" name="New Phytol.">
        <title>Phylogenomics of Endogonaceae and evolution of mycorrhizas within Mucoromycota.</title>
        <authorList>
            <person name="Chang Y."/>
            <person name="Desiro A."/>
            <person name="Na H."/>
            <person name="Sandor L."/>
            <person name="Lipzen A."/>
            <person name="Clum A."/>
            <person name="Barry K."/>
            <person name="Grigoriev I.V."/>
            <person name="Martin F.M."/>
            <person name="Stajich J.E."/>
            <person name="Smith M.E."/>
            <person name="Bonito G."/>
            <person name="Spatafora J.W."/>
        </authorList>
    </citation>
    <scope>NUCLEOTIDE SEQUENCE [LARGE SCALE GENOMIC DNA]</scope>
    <source>
        <strain evidence="4 5">GMNB39</strain>
    </source>
</reference>
<accession>A0A433DEZ0</accession>
<evidence type="ECO:0000313" key="4">
    <source>
        <dbReference type="EMBL" id="RUP49397.1"/>
    </source>
</evidence>
<feature type="transmembrane region" description="Helical" evidence="3">
    <location>
        <begin position="357"/>
        <end position="380"/>
    </location>
</feature>
<feature type="region of interest" description="Disordered" evidence="2">
    <location>
        <begin position="1"/>
        <end position="40"/>
    </location>
</feature>
<feature type="coiled-coil region" evidence="1">
    <location>
        <begin position="322"/>
        <end position="349"/>
    </location>
</feature>
<proteinExistence type="predicted"/>
<feature type="compositionally biased region" description="Basic and acidic residues" evidence="2">
    <location>
        <begin position="10"/>
        <end position="23"/>
    </location>
</feature>
<comment type="caution">
    <text evidence="4">The sequence shown here is derived from an EMBL/GenBank/DDBJ whole genome shotgun (WGS) entry which is preliminary data.</text>
</comment>
<keyword evidence="3" id="KW-0812">Transmembrane</keyword>
<dbReference type="Proteomes" id="UP000268093">
    <property type="component" value="Unassembled WGS sequence"/>
</dbReference>
<feature type="transmembrane region" description="Helical" evidence="3">
    <location>
        <begin position="440"/>
        <end position="463"/>
    </location>
</feature>
<dbReference type="OrthoDB" id="154395at2759"/>
<evidence type="ECO:0000256" key="1">
    <source>
        <dbReference type="SAM" id="Coils"/>
    </source>
</evidence>
<dbReference type="Gene3D" id="3.30.40.10">
    <property type="entry name" value="Zinc/RING finger domain, C3HC4 (zinc finger)"/>
    <property type="match status" value="1"/>
</dbReference>
<gene>
    <name evidence="4" type="ORF">BC936DRAFT_142612</name>
</gene>
<dbReference type="InterPro" id="IPR013083">
    <property type="entry name" value="Znf_RING/FYVE/PHD"/>
</dbReference>
<name>A0A433DEZ0_9FUNG</name>
<evidence type="ECO:0000256" key="3">
    <source>
        <dbReference type="SAM" id="Phobius"/>
    </source>
</evidence>
<organism evidence="4 5">
    <name type="scientific">Jimgerdemannia flammicorona</name>
    <dbReference type="NCBI Taxonomy" id="994334"/>
    <lineage>
        <taxon>Eukaryota</taxon>
        <taxon>Fungi</taxon>
        <taxon>Fungi incertae sedis</taxon>
        <taxon>Mucoromycota</taxon>
        <taxon>Mucoromycotina</taxon>
        <taxon>Endogonomycetes</taxon>
        <taxon>Endogonales</taxon>
        <taxon>Endogonaceae</taxon>
        <taxon>Jimgerdemannia</taxon>
    </lineage>
</organism>
<evidence type="ECO:0008006" key="6">
    <source>
        <dbReference type="Google" id="ProtNLM"/>
    </source>
</evidence>
<keyword evidence="5" id="KW-1185">Reference proteome</keyword>
<protein>
    <recommendedName>
        <fullName evidence="6">RING-type domain-containing protein</fullName>
    </recommendedName>
</protein>
<evidence type="ECO:0000256" key="2">
    <source>
        <dbReference type="SAM" id="MobiDB-lite"/>
    </source>
</evidence>
<dbReference type="AlphaFoldDB" id="A0A433DEZ0"/>
<keyword evidence="3" id="KW-0472">Membrane</keyword>
<dbReference type="EMBL" id="RBNI01002334">
    <property type="protein sequence ID" value="RUP49397.1"/>
    <property type="molecule type" value="Genomic_DNA"/>
</dbReference>
<evidence type="ECO:0000313" key="5">
    <source>
        <dbReference type="Proteomes" id="UP000268093"/>
    </source>
</evidence>
<dbReference type="SUPFAM" id="SSF57850">
    <property type="entry name" value="RING/U-box"/>
    <property type="match status" value="1"/>
</dbReference>
<keyword evidence="1" id="KW-0175">Coiled coil</keyword>